<feature type="non-terminal residue" evidence="1">
    <location>
        <position position="1"/>
    </location>
</feature>
<organism evidence="1 2">
    <name type="scientific">Dentiscutata heterogama</name>
    <dbReference type="NCBI Taxonomy" id="1316150"/>
    <lineage>
        <taxon>Eukaryota</taxon>
        <taxon>Fungi</taxon>
        <taxon>Fungi incertae sedis</taxon>
        <taxon>Mucoromycota</taxon>
        <taxon>Glomeromycotina</taxon>
        <taxon>Glomeromycetes</taxon>
        <taxon>Diversisporales</taxon>
        <taxon>Gigasporaceae</taxon>
        <taxon>Dentiscutata</taxon>
    </lineage>
</organism>
<comment type="caution">
    <text evidence="1">The sequence shown here is derived from an EMBL/GenBank/DDBJ whole genome shotgun (WGS) entry which is preliminary data.</text>
</comment>
<sequence length="55" mass="6284">LDDHNDNSNSFELDSTDNLLDGLENSLQEYQEFSNKLLNDSAFTEEIQNSSDNDE</sequence>
<proteinExistence type="predicted"/>
<keyword evidence="2" id="KW-1185">Reference proteome</keyword>
<evidence type="ECO:0000313" key="1">
    <source>
        <dbReference type="EMBL" id="CAG8579863.1"/>
    </source>
</evidence>
<gene>
    <name evidence="1" type="ORF">DHETER_LOCUS6421</name>
</gene>
<accession>A0ACA9MBK2</accession>
<protein>
    <submittedName>
        <fullName evidence="1">10341_t:CDS:1</fullName>
    </submittedName>
</protein>
<dbReference type="Proteomes" id="UP000789702">
    <property type="component" value="Unassembled WGS sequence"/>
</dbReference>
<reference evidence="1" key="1">
    <citation type="submission" date="2021-06" db="EMBL/GenBank/DDBJ databases">
        <authorList>
            <person name="Kallberg Y."/>
            <person name="Tangrot J."/>
            <person name="Rosling A."/>
        </authorList>
    </citation>
    <scope>NUCLEOTIDE SEQUENCE</scope>
    <source>
        <strain evidence="1">IL203A</strain>
    </source>
</reference>
<dbReference type="EMBL" id="CAJVPU010008081">
    <property type="protein sequence ID" value="CAG8579863.1"/>
    <property type="molecule type" value="Genomic_DNA"/>
</dbReference>
<evidence type="ECO:0000313" key="2">
    <source>
        <dbReference type="Proteomes" id="UP000789702"/>
    </source>
</evidence>
<name>A0ACA9MBK2_9GLOM</name>